<evidence type="ECO:0000256" key="3">
    <source>
        <dbReference type="ARBA" id="ARBA00023125"/>
    </source>
</evidence>
<evidence type="ECO:0000256" key="4">
    <source>
        <dbReference type="ARBA" id="ARBA00023163"/>
    </source>
</evidence>
<evidence type="ECO:0000313" key="7">
    <source>
        <dbReference type="EMBL" id="OJG09354.1"/>
    </source>
</evidence>
<dbReference type="InterPro" id="IPR000847">
    <property type="entry name" value="LysR_HTH_N"/>
</dbReference>
<dbReference type="Pfam" id="PF00126">
    <property type="entry name" value="HTH_1"/>
    <property type="match status" value="1"/>
</dbReference>
<keyword evidence="2" id="KW-0805">Transcription regulation</keyword>
<dbReference type="EMBL" id="JAJJVO010000005">
    <property type="protein sequence ID" value="MCC9272745.1"/>
    <property type="molecule type" value="Genomic_DNA"/>
</dbReference>
<sequence>MFQIFKTFVSVYETHNFTRTADKLYLSQPTVSSQIKKLEEQLQVSLFIRNGKQEIIPTKEADFLYPRIIKIMEEWTDLTVHIHSEEIIRESCVLACTQSCGMYLLPTFVPKLIEKFPMIDFEFPIMGYQDIVHGVEQAKFDFGLIEWAERSEQLKRYIVARDELVLAGDPLSPYWLLNDSLNPLREINDQYLRDNNLLPIFIRTNSFEMIKNLLNQGVGRAIISKLALAKHVPYETLDVDNLRNFYFLTREEVISKLLGEVALFIQTELKNEVHL</sequence>
<reference evidence="6" key="2">
    <citation type="journal article" date="2021" name="PeerJ">
        <title>Extensive microbial diversity within the chicken gut microbiome revealed by metagenomics and culture.</title>
        <authorList>
            <person name="Gilroy R."/>
            <person name="Ravi A."/>
            <person name="Getino M."/>
            <person name="Pursley I."/>
            <person name="Horton D.L."/>
            <person name="Alikhan N.F."/>
            <person name="Baker D."/>
            <person name="Gharbi K."/>
            <person name="Hall N."/>
            <person name="Watson M."/>
            <person name="Adriaenssens E.M."/>
            <person name="Foster-Nyarko E."/>
            <person name="Jarju S."/>
            <person name="Secka A."/>
            <person name="Antonio M."/>
            <person name="Oren A."/>
            <person name="Chaudhuri R.R."/>
            <person name="La Ragione R."/>
            <person name="Hildebrand F."/>
            <person name="Pallen M.J."/>
        </authorList>
    </citation>
    <scope>NUCLEOTIDE SEQUENCE</scope>
    <source>
        <strain evidence="6">150</strain>
    </source>
</reference>
<dbReference type="GO" id="GO:0000976">
    <property type="term" value="F:transcription cis-regulatory region binding"/>
    <property type="evidence" value="ECO:0007669"/>
    <property type="project" value="TreeGrafter"/>
</dbReference>
<dbReference type="SUPFAM" id="SSF46785">
    <property type="entry name" value="Winged helix' DNA-binding domain"/>
    <property type="match status" value="1"/>
</dbReference>
<evidence type="ECO:0000313" key="8">
    <source>
        <dbReference type="Proteomes" id="UP000182149"/>
    </source>
</evidence>
<evidence type="ECO:0000259" key="5">
    <source>
        <dbReference type="PROSITE" id="PS50931"/>
    </source>
</evidence>
<dbReference type="PANTHER" id="PTHR30126:SF40">
    <property type="entry name" value="HTH-TYPE TRANSCRIPTIONAL REGULATOR GLTR"/>
    <property type="match status" value="1"/>
</dbReference>
<feature type="domain" description="HTH lysR-type" evidence="5">
    <location>
        <begin position="1"/>
        <end position="58"/>
    </location>
</feature>
<dbReference type="InterPro" id="IPR036388">
    <property type="entry name" value="WH-like_DNA-bd_sf"/>
</dbReference>
<dbReference type="InterPro" id="IPR036390">
    <property type="entry name" value="WH_DNA-bd_sf"/>
</dbReference>
<dbReference type="PRINTS" id="PR00039">
    <property type="entry name" value="HTHLYSR"/>
</dbReference>
<dbReference type="PANTHER" id="PTHR30126">
    <property type="entry name" value="HTH-TYPE TRANSCRIPTIONAL REGULATOR"/>
    <property type="match status" value="1"/>
</dbReference>
<reference evidence="7 8" key="1">
    <citation type="submission" date="2014-12" db="EMBL/GenBank/DDBJ databases">
        <title>Draft genome sequences of 29 type strains of Enterococci.</title>
        <authorList>
            <person name="Zhong Z."/>
            <person name="Sun Z."/>
            <person name="Liu W."/>
            <person name="Zhang W."/>
            <person name="Zhang H."/>
        </authorList>
    </citation>
    <scope>NUCLEOTIDE SEQUENCE [LARGE SCALE GENOMIC DNA]</scope>
    <source>
        <strain evidence="7 8">DSM 17690</strain>
    </source>
</reference>
<protein>
    <submittedName>
        <fullName evidence="6">LysR family transcriptional regulator</fullName>
    </submittedName>
</protein>
<dbReference type="EMBL" id="JXKD01000017">
    <property type="protein sequence ID" value="OJG09354.1"/>
    <property type="molecule type" value="Genomic_DNA"/>
</dbReference>
<evidence type="ECO:0000313" key="6">
    <source>
        <dbReference type="EMBL" id="MCC9272745.1"/>
    </source>
</evidence>
<reference evidence="6" key="3">
    <citation type="submission" date="2021-11" db="EMBL/GenBank/DDBJ databases">
        <authorList>
            <person name="Gilroy R."/>
        </authorList>
    </citation>
    <scope>NUCLEOTIDE SEQUENCE</scope>
    <source>
        <strain evidence="6">150</strain>
    </source>
</reference>
<dbReference type="AlphaFoldDB" id="A0A1L8QPB4"/>
<evidence type="ECO:0000256" key="1">
    <source>
        <dbReference type="ARBA" id="ARBA00009437"/>
    </source>
</evidence>
<dbReference type="PROSITE" id="PS50931">
    <property type="entry name" value="HTH_LYSR"/>
    <property type="match status" value="1"/>
</dbReference>
<gene>
    <name evidence="6" type="ORF">K8V42_00355</name>
    <name evidence="7" type="ORF">RU93_GL000840</name>
</gene>
<comment type="similarity">
    <text evidence="1">Belongs to the LysR transcriptional regulatory family.</text>
</comment>
<dbReference type="Proteomes" id="UP000813384">
    <property type="component" value="Unassembled WGS sequence"/>
</dbReference>
<keyword evidence="3" id="KW-0238">DNA-binding</keyword>
<comment type="caution">
    <text evidence="7">The sequence shown here is derived from an EMBL/GenBank/DDBJ whole genome shotgun (WGS) entry which is preliminary data.</text>
</comment>
<dbReference type="SUPFAM" id="SSF53850">
    <property type="entry name" value="Periplasmic binding protein-like II"/>
    <property type="match status" value="1"/>
</dbReference>
<dbReference type="Gene3D" id="3.40.190.290">
    <property type="match status" value="1"/>
</dbReference>
<name>A0A1L8QPB4_9ENTE</name>
<dbReference type="STRING" id="328396.RU93_GL000840"/>
<proteinExistence type="inferred from homology"/>
<dbReference type="RefSeq" id="WP_071875540.1">
    <property type="nucleotide sequence ID" value="NZ_JBHSHF010000004.1"/>
</dbReference>
<dbReference type="InterPro" id="IPR005119">
    <property type="entry name" value="LysR_subst-bd"/>
</dbReference>
<dbReference type="OrthoDB" id="9785745at2"/>
<dbReference type="Pfam" id="PF03466">
    <property type="entry name" value="LysR_substrate"/>
    <property type="match status" value="1"/>
</dbReference>
<keyword evidence="8" id="KW-1185">Reference proteome</keyword>
<accession>A0A1L8QPB4</accession>
<dbReference type="Proteomes" id="UP000182149">
    <property type="component" value="Unassembled WGS sequence"/>
</dbReference>
<dbReference type="CDD" id="cd05466">
    <property type="entry name" value="PBP2_LTTR_substrate"/>
    <property type="match status" value="1"/>
</dbReference>
<evidence type="ECO:0000256" key="2">
    <source>
        <dbReference type="ARBA" id="ARBA00023015"/>
    </source>
</evidence>
<dbReference type="GO" id="GO:0003700">
    <property type="term" value="F:DNA-binding transcription factor activity"/>
    <property type="evidence" value="ECO:0007669"/>
    <property type="project" value="InterPro"/>
</dbReference>
<dbReference type="Gene3D" id="1.10.10.10">
    <property type="entry name" value="Winged helix-like DNA-binding domain superfamily/Winged helix DNA-binding domain"/>
    <property type="match status" value="1"/>
</dbReference>
<organism evidence="7 8">
    <name type="scientific">Enterococcus aquimarinus</name>
    <dbReference type="NCBI Taxonomy" id="328396"/>
    <lineage>
        <taxon>Bacteria</taxon>
        <taxon>Bacillati</taxon>
        <taxon>Bacillota</taxon>
        <taxon>Bacilli</taxon>
        <taxon>Lactobacillales</taxon>
        <taxon>Enterococcaceae</taxon>
        <taxon>Enterococcus</taxon>
    </lineage>
</organism>
<keyword evidence="4" id="KW-0804">Transcription</keyword>